<organism evidence="8 9">
    <name type="scientific">Pirellulimonas nuda</name>
    <dbReference type="NCBI Taxonomy" id="2528009"/>
    <lineage>
        <taxon>Bacteria</taxon>
        <taxon>Pseudomonadati</taxon>
        <taxon>Planctomycetota</taxon>
        <taxon>Planctomycetia</taxon>
        <taxon>Pirellulales</taxon>
        <taxon>Lacipirellulaceae</taxon>
        <taxon>Pirellulimonas</taxon>
    </lineage>
</organism>
<protein>
    <submittedName>
        <fullName evidence="8">Nucleoside transporter YegT</fullName>
    </submittedName>
</protein>
<accession>A0A518DIH2</accession>
<keyword evidence="4 7" id="KW-0812">Transmembrane</keyword>
<keyword evidence="3" id="KW-1003">Cell membrane</keyword>
<feature type="transmembrane region" description="Helical" evidence="7">
    <location>
        <begin position="40"/>
        <end position="60"/>
    </location>
</feature>
<evidence type="ECO:0000313" key="9">
    <source>
        <dbReference type="Proteomes" id="UP000317429"/>
    </source>
</evidence>
<feature type="transmembrane region" description="Helical" evidence="7">
    <location>
        <begin position="319"/>
        <end position="339"/>
    </location>
</feature>
<reference evidence="8 9" key="1">
    <citation type="submission" date="2019-02" db="EMBL/GenBank/DDBJ databases">
        <title>Deep-cultivation of Planctomycetes and their phenomic and genomic characterization uncovers novel biology.</title>
        <authorList>
            <person name="Wiegand S."/>
            <person name="Jogler M."/>
            <person name="Boedeker C."/>
            <person name="Pinto D."/>
            <person name="Vollmers J."/>
            <person name="Rivas-Marin E."/>
            <person name="Kohn T."/>
            <person name="Peeters S.H."/>
            <person name="Heuer A."/>
            <person name="Rast P."/>
            <person name="Oberbeckmann S."/>
            <person name="Bunk B."/>
            <person name="Jeske O."/>
            <person name="Meyerdierks A."/>
            <person name="Storesund J.E."/>
            <person name="Kallscheuer N."/>
            <person name="Luecker S."/>
            <person name="Lage O.M."/>
            <person name="Pohl T."/>
            <person name="Merkel B.J."/>
            <person name="Hornburger P."/>
            <person name="Mueller R.-W."/>
            <person name="Bruemmer F."/>
            <person name="Labrenz M."/>
            <person name="Spormann A.M."/>
            <person name="Op den Camp H."/>
            <person name="Overmann J."/>
            <person name="Amann R."/>
            <person name="Jetten M.S.M."/>
            <person name="Mascher T."/>
            <person name="Medema M.H."/>
            <person name="Devos D.P."/>
            <person name="Kaster A.-K."/>
            <person name="Ovreas L."/>
            <person name="Rohde M."/>
            <person name="Galperin M.Y."/>
            <person name="Jogler C."/>
        </authorList>
    </citation>
    <scope>NUCLEOTIDE SEQUENCE [LARGE SCALE GENOMIC DNA]</scope>
    <source>
        <strain evidence="8 9">Pla175</strain>
    </source>
</reference>
<dbReference type="Pfam" id="PF03825">
    <property type="entry name" value="Nuc_H_symport"/>
    <property type="match status" value="2"/>
</dbReference>
<proteinExistence type="predicted"/>
<evidence type="ECO:0000313" key="8">
    <source>
        <dbReference type="EMBL" id="QDU91275.1"/>
    </source>
</evidence>
<dbReference type="PANTHER" id="PTHR23522:SF4">
    <property type="entry name" value="NUCLEOSIDE PERMEASE NUPG-RELATED"/>
    <property type="match status" value="1"/>
</dbReference>
<dbReference type="GO" id="GO:0015213">
    <property type="term" value="F:uridine transmembrane transporter activity"/>
    <property type="evidence" value="ECO:0007669"/>
    <property type="project" value="TreeGrafter"/>
</dbReference>
<sequence>MNVQVRLSIMMFLQFFIWGAWYVSMTGFIGAAGMDGVTGAAYTVGPIAAIIAPFFLGMVADRFFASQRVLGALHLVGGGLLLAAPMAAAPFVLGEAPADSSIFYKVMLHDAAAYRQPFTLLLLAHMLCYMPTLGLTASLSFQNLENPEKQFPAIRVLGTIGWIAGNLAVGLLPGADASPAQFYLAGGAALLLGLFSFTLPHTPPPAKGKPTTIGQILGSDSLGMMKNPSYAVFIICSFLICIPLAGYYQQARNFVDAVGLKINGSATTTMSFGQMSEVVFMVLMPLFFARLGVKWMLLAGMGAWVLRYALFALGADDHILWMVFLGVLLHGICYDFFFVTGMIYADQRAPSDVRNQAQSFLVFVTQGLGLGIGAKVFFAHVLMNTEDGVADWYTIWLYPCLFAAAVMVVFFLFFWDKAGATPRTDRLDAAEAASRVEAAQ</sequence>
<name>A0A518DIH2_9BACT</name>
<feature type="transmembrane region" description="Helical" evidence="7">
    <location>
        <begin position="180"/>
        <end position="199"/>
    </location>
</feature>
<keyword evidence="5 7" id="KW-1133">Transmembrane helix</keyword>
<dbReference type="InterPro" id="IPR036259">
    <property type="entry name" value="MFS_trans_sf"/>
</dbReference>
<evidence type="ECO:0000256" key="7">
    <source>
        <dbReference type="SAM" id="Phobius"/>
    </source>
</evidence>
<evidence type="ECO:0000256" key="3">
    <source>
        <dbReference type="ARBA" id="ARBA00022475"/>
    </source>
</evidence>
<keyword evidence="6 7" id="KW-0472">Membrane</keyword>
<keyword evidence="2" id="KW-0813">Transport</keyword>
<feature type="transmembrane region" description="Helical" evidence="7">
    <location>
        <begin position="268"/>
        <end position="288"/>
    </location>
</feature>
<gene>
    <name evidence="8" type="primary">yegT_2</name>
    <name evidence="8" type="ORF">Pla175_46960</name>
</gene>
<dbReference type="GO" id="GO:0005886">
    <property type="term" value="C:plasma membrane"/>
    <property type="evidence" value="ECO:0007669"/>
    <property type="project" value="UniProtKB-SubCell"/>
</dbReference>
<feature type="transmembrane region" description="Helical" evidence="7">
    <location>
        <begin position="153"/>
        <end position="174"/>
    </location>
</feature>
<keyword evidence="9" id="KW-1185">Reference proteome</keyword>
<evidence type="ECO:0000256" key="4">
    <source>
        <dbReference type="ARBA" id="ARBA00022692"/>
    </source>
</evidence>
<dbReference type="GO" id="GO:0015212">
    <property type="term" value="F:cytidine transmembrane transporter activity"/>
    <property type="evidence" value="ECO:0007669"/>
    <property type="project" value="TreeGrafter"/>
</dbReference>
<dbReference type="Proteomes" id="UP000317429">
    <property type="component" value="Chromosome"/>
</dbReference>
<feature type="transmembrane region" description="Helical" evidence="7">
    <location>
        <begin position="395"/>
        <end position="415"/>
    </location>
</feature>
<feature type="transmembrane region" description="Helical" evidence="7">
    <location>
        <begin position="230"/>
        <end position="248"/>
    </location>
</feature>
<dbReference type="SUPFAM" id="SSF103473">
    <property type="entry name" value="MFS general substrate transporter"/>
    <property type="match status" value="1"/>
</dbReference>
<evidence type="ECO:0000256" key="1">
    <source>
        <dbReference type="ARBA" id="ARBA00004651"/>
    </source>
</evidence>
<dbReference type="EMBL" id="CP036291">
    <property type="protein sequence ID" value="QDU91275.1"/>
    <property type="molecule type" value="Genomic_DNA"/>
</dbReference>
<dbReference type="AlphaFoldDB" id="A0A518DIH2"/>
<feature type="transmembrane region" description="Helical" evidence="7">
    <location>
        <begin position="295"/>
        <end position="313"/>
    </location>
</feature>
<dbReference type="OrthoDB" id="9783013at2"/>
<dbReference type="Gene3D" id="1.20.1250.20">
    <property type="entry name" value="MFS general substrate transporter like domains"/>
    <property type="match status" value="2"/>
</dbReference>
<feature type="transmembrane region" description="Helical" evidence="7">
    <location>
        <begin position="72"/>
        <end position="93"/>
    </location>
</feature>
<evidence type="ECO:0000256" key="5">
    <source>
        <dbReference type="ARBA" id="ARBA00022989"/>
    </source>
</evidence>
<feature type="transmembrane region" description="Helical" evidence="7">
    <location>
        <begin position="360"/>
        <end position="383"/>
    </location>
</feature>
<feature type="transmembrane region" description="Helical" evidence="7">
    <location>
        <begin position="118"/>
        <end position="141"/>
    </location>
</feature>
<dbReference type="InterPro" id="IPR004740">
    <property type="entry name" value="Nuc_H_symport"/>
</dbReference>
<evidence type="ECO:0000256" key="6">
    <source>
        <dbReference type="ARBA" id="ARBA00023136"/>
    </source>
</evidence>
<comment type="subcellular location">
    <subcellularLocation>
        <location evidence="1">Cell membrane</location>
        <topology evidence="1">Multi-pass membrane protein</topology>
    </subcellularLocation>
</comment>
<dbReference type="KEGG" id="pnd:Pla175_46960"/>
<feature type="transmembrane region" description="Helical" evidence="7">
    <location>
        <begin position="12"/>
        <end position="34"/>
    </location>
</feature>
<evidence type="ECO:0000256" key="2">
    <source>
        <dbReference type="ARBA" id="ARBA00022448"/>
    </source>
</evidence>
<dbReference type="RefSeq" id="WP_145291228.1">
    <property type="nucleotide sequence ID" value="NZ_CP036291.1"/>
</dbReference>
<dbReference type="PANTHER" id="PTHR23522">
    <property type="entry name" value="BLL5896 PROTEIN"/>
    <property type="match status" value="1"/>
</dbReference>